<dbReference type="PANTHER" id="PTHR36114">
    <property type="entry name" value="16.7 KDA PROTEIN IN WHIE LOCUS"/>
    <property type="match status" value="1"/>
</dbReference>
<dbReference type="Proteomes" id="UP000032266">
    <property type="component" value="Chromosome"/>
</dbReference>
<dbReference type="KEGG" id="gsn:YC6258_01215"/>
<keyword evidence="2" id="KW-0413">Isomerase</keyword>
<protein>
    <submittedName>
        <fullName evidence="2">Mannose-6-phosphate isomerase</fullName>
    </submittedName>
</protein>
<name>A0A0C5VIU9_9GAMM</name>
<reference evidence="2 3" key="1">
    <citation type="submission" date="2014-01" db="EMBL/GenBank/DDBJ databases">
        <title>Full genme sequencing of cellulolytic bacterium Gynuella sunshinyii YC6258T gen. nov., sp. nov.</title>
        <authorList>
            <person name="Khan H."/>
            <person name="Chung E.J."/>
            <person name="Chung Y.R."/>
        </authorList>
    </citation>
    <scope>NUCLEOTIDE SEQUENCE [LARGE SCALE GENOMIC DNA]</scope>
    <source>
        <strain evidence="2 3">YC6258</strain>
    </source>
</reference>
<dbReference type="HOGENOM" id="CLU_129810_1_1_6"/>
<dbReference type="InterPro" id="IPR014710">
    <property type="entry name" value="RmlC-like_jellyroll"/>
</dbReference>
<dbReference type="Gene3D" id="2.60.120.10">
    <property type="entry name" value="Jelly Rolls"/>
    <property type="match status" value="1"/>
</dbReference>
<dbReference type="EMBL" id="CP007142">
    <property type="protein sequence ID" value="AJQ93263.1"/>
    <property type="molecule type" value="Genomic_DNA"/>
</dbReference>
<dbReference type="CDD" id="cd02214">
    <property type="entry name" value="cupin_MJ1618"/>
    <property type="match status" value="1"/>
</dbReference>
<sequence>MPAQPSIHHQPASEEYYFHEGCYILELLNSDTQPELSIARATVRPGVTTRWHQLEGITERYVIQQGSGRVEVGELQQAVSAGSVVVIPPGCRQRITNTGEADLVFLALCLPRFVPDAYVDLEKSTD</sequence>
<organism evidence="2 3">
    <name type="scientific">Gynuella sunshinyii YC6258</name>
    <dbReference type="NCBI Taxonomy" id="1445510"/>
    <lineage>
        <taxon>Bacteria</taxon>
        <taxon>Pseudomonadati</taxon>
        <taxon>Pseudomonadota</taxon>
        <taxon>Gammaproteobacteria</taxon>
        <taxon>Oceanospirillales</taxon>
        <taxon>Saccharospirillaceae</taxon>
        <taxon>Gynuella</taxon>
    </lineage>
</organism>
<keyword evidence="3" id="KW-1185">Reference proteome</keyword>
<proteinExistence type="predicted"/>
<dbReference type="Pfam" id="PF07883">
    <property type="entry name" value="Cupin_2"/>
    <property type="match status" value="1"/>
</dbReference>
<dbReference type="PATRIC" id="fig|1445510.3.peg.1184"/>
<dbReference type="InterPro" id="IPR011051">
    <property type="entry name" value="RmlC_Cupin_sf"/>
</dbReference>
<evidence type="ECO:0000259" key="1">
    <source>
        <dbReference type="Pfam" id="PF07883"/>
    </source>
</evidence>
<gene>
    <name evidence="2" type="ORF">YC6258_01215</name>
</gene>
<dbReference type="PANTHER" id="PTHR36114:SF1">
    <property type="entry name" value="16.7 KDA PROTEIN IN WHIE LOCUS"/>
    <property type="match status" value="1"/>
</dbReference>
<feature type="domain" description="Cupin type-2" evidence="1">
    <location>
        <begin position="41"/>
        <end position="108"/>
    </location>
</feature>
<accession>A0A0C5VIU9</accession>
<dbReference type="RefSeq" id="WP_044616115.1">
    <property type="nucleotide sequence ID" value="NZ_CP007142.1"/>
</dbReference>
<dbReference type="AlphaFoldDB" id="A0A0C5VIU9"/>
<dbReference type="OrthoDB" id="7870362at2"/>
<dbReference type="SUPFAM" id="SSF51182">
    <property type="entry name" value="RmlC-like cupins"/>
    <property type="match status" value="1"/>
</dbReference>
<dbReference type="InterPro" id="IPR052044">
    <property type="entry name" value="PKS_Associated_Protein"/>
</dbReference>
<evidence type="ECO:0000313" key="3">
    <source>
        <dbReference type="Proteomes" id="UP000032266"/>
    </source>
</evidence>
<dbReference type="GO" id="GO:0016853">
    <property type="term" value="F:isomerase activity"/>
    <property type="evidence" value="ECO:0007669"/>
    <property type="project" value="UniProtKB-KW"/>
</dbReference>
<dbReference type="STRING" id="1445510.YC6258_01215"/>
<dbReference type="InterPro" id="IPR013096">
    <property type="entry name" value="Cupin_2"/>
</dbReference>
<evidence type="ECO:0000313" key="2">
    <source>
        <dbReference type="EMBL" id="AJQ93263.1"/>
    </source>
</evidence>